<reference evidence="2" key="1">
    <citation type="journal article" date="2019" name="Int. J. Syst. Evol. Microbiol.">
        <title>The Global Catalogue of Microorganisms (GCM) 10K type strain sequencing project: providing services to taxonomists for standard genome sequencing and annotation.</title>
        <authorList>
            <consortium name="The Broad Institute Genomics Platform"/>
            <consortium name="The Broad Institute Genome Sequencing Center for Infectious Disease"/>
            <person name="Wu L."/>
            <person name="Ma J."/>
        </authorList>
    </citation>
    <scope>NUCLEOTIDE SEQUENCE [LARGE SCALE GENOMIC DNA]</scope>
    <source>
        <strain evidence="2">JCM 16014</strain>
    </source>
</reference>
<evidence type="ECO:0000313" key="1">
    <source>
        <dbReference type="EMBL" id="GAA2016799.1"/>
    </source>
</evidence>
<accession>A0ABP5F4Z3</accession>
<gene>
    <name evidence="1" type="ORF">GCM10009839_10620</name>
</gene>
<proteinExistence type="predicted"/>
<comment type="caution">
    <text evidence="1">The sequence shown here is derived from an EMBL/GenBank/DDBJ whole genome shotgun (WGS) entry which is preliminary data.</text>
</comment>
<evidence type="ECO:0000313" key="2">
    <source>
        <dbReference type="Proteomes" id="UP001500751"/>
    </source>
</evidence>
<keyword evidence="2" id="KW-1185">Reference proteome</keyword>
<sequence length="361" mass="36188">MAHALLPPRPHGLGTSAAALAETGRPARAVAALYCPTAVRDDTALAQQVQEPLEQWAAGFAVPPAAVAGLGRLAVLSHPDTDDPARLGAAAKLLAAGHLIETATLPHAATVAQDSDAPDSDAHALARAVDTALQEVYDACDLPSTPPTADVPTLHGRPAAAAAATAAAAAAAAGTTAGTTAAGARPVTDIPLVASALAAFSALPASPYQVDRVARALVALSAAAGGSSGPHPPWEHLSTAHLNAYSPALAGLDAIDGYELPPGAGADPDLARVVQLASLAAVLLRDLARPRPAGLTAAIARAEYLGTPAAARRAAAVHDDAMRALQHHATALAGVSGTAIRRYLSGLWTWLGGHRTWHTAP</sequence>
<dbReference type="EMBL" id="BAAAQN010000004">
    <property type="protein sequence ID" value="GAA2016799.1"/>
    <property type="molecule type" value="Genomic_DNA"/>
</dbReference>
<protein>
    <submittedName>
        <fullName evidence="1">Uncharacterized protein</fullName>
    </submittedName>
</protein>
<name>A0ABP5F4Z3_9ACTN</name>
<dbReference type="InterPro" id="IPR008949">
    <property type="entry name" value="Isoprenoid_synthase_dom_sf"/>
</dbReference>
<dbReference type="RefSeq" id="WP_344664345.1">
    <property type="nucleotide sequence ID" value="NZ_BAAAQN010000004.1"/>
</dbReference>
<organism evidence="1 2">
    <name type="scientific">Catenulispora yoronensis</name>
    <dbReference type="NCBI Taxonomy" id="450799"/>
    <lineage>
        <taxon>Bacteria</taxon>
        <taxon>Bacillati</taxon>
        <taxon>Actinomycetota</taxon>
        <taxon>Actinomycetes</taxon>
        <taxon>Catenulisporales</taxon>
        <taxon>Catenulisporaceae</taxon>
        <taxon>Catenulispora</taxon>
    </lineage>
</organism>
<dbReference type="Proteomes" id="UP001500751">
    <property type="component" value="Unassembled WGS sequence"/>
</dbReference>
<dbReference type="Gene3D" id="1.10.600.10">
    <property type="entry name" value="Farnesyl Diphosphate Synthase"/>
    <property type="match status" value="1"/>
</dbReference>